<accession>A0A0M3HIC6</accession>
<dbReference type="AlphaFoldDB" id="A0A0M3HIC6"/>
<sequence>TISINEEGKLVKSYIYGDYWRLINPGTYHVKYDHILYEPLTITITITNQSPNAFKNVVLRRRANQHSFYRLHEISASISCTSVFSTFIFLLLIPFLLMLNFFLLTFYYSYYCCI</sequence>
<keyword evidence="2" id="KW-1185">Reference proteome</keyword>
<dbReference type="Proteomes" id="UP000036681">
    <property type="component" value="Unplaced"/>
</dbReference>
<keyword evidence="1" id="KW-0812">Transmembrane</keyword>
<keyword evidence="1" id="KW-1133">Transmembrane helix</keyword>
<dbReference type="Gene3D" id="2.60.40.1120">
    <property type="entry name" value="Carboxypeptidase-like, regulatory domain"/>
    <property type="match status" value="1"/>
</dbReference>
<dbReference type="InterPro" id="IPR008969">
    <property type="entry name" value="CarboxyPept-like_regulatory"/>
</dbReference>
<evidence type="ECO:0000313" key="2">
    <source>
        <dbReference type="Proteomes" id="UP000036681"/>
    </source>
</evidence>
<dbReference type="SUPFAM" id="SSF49464">
    <property type="entry name" value="Carboxypeptidase regulatory domain-like"/>
    <property type="match status" value="1"/>
</dbReference>
<organism evidence="2 3">
    <name type="scientific">Ascaris lumbricoides</name>
    <name type="common">Giant roundworm</name>
    <dbReference type="NCBI Taxonomy" id="6252"/>
    <lineage>
        <taxon>Eukaryota</taxon>
        <taxon>Metazoa</taxon>
        <taxon>Ecdysozoa</taxon>
        <taxon>Nematoda</taxon>
        <taxon>Chromadorea</taxon>
        <taxon>Rhabditida</taxon>
        <taxon>Spirurina</taxon>
        <taxon>Ascaridomorpha</taxon>
        <taxon>Ascaridoidea</taxon>
        <taxon>Ascarididae</taxon>
        <taxon>Ascaris</taxon>
    </lineage>
</organism>
<protein>
    <submittedName>
        <fullName evidence="3">Dolichyl-diphosphooligosaccharide--protein glycosyltransferase 48 kDa subunit</fullName>
    </submittedName>
</protein>
<evidence type="ECO:0000256" key="1">
    <source>
        <dbReference type="SAM" id="Phobius"/>
    </source>
</evidence>
<evidence type="ECO:0000313" key="3">
    <source>
        <dbReference type="WBParaSite" id="ALUE_0000127101-mRNA-1"/>
    </source>
</evidence>
<dbReference type="WBParaSite" id="ALUE_0000127101-mRNA-1">
    <property type="protein sequence ID" value="ALUE_0000127101-mRNA-1"/>
    <property type="gene ID" value="ALUE_0000127101"/>
</dbReference>
<proteinExistence type="predicted"/>
<reference evidence="3" key="1">
    <citation type="submission" date="2017-02" db="UniProtKB">
        <authorList>
            <consortium name="WormBaseParasite"/>
        </authorList>
    </citation>
    <scope>IDENTIFICATION</scope>
</reference>
<keyword evidence="1" id="KW-0472">Membrane</keyword>
<feature type="transmembrane region" description="Helical" evidence="1">
    <location>
        <begin position="87"/>
        <end position="110"/>
    </location>
</feature>
<name>A0A0M3HIC6_ASCLU</name>